<feature type="region of interest" description="Disordered" evidence="1">
    <location>
        <begin position="16"/>
        <end position="95"/>
    </location>
</feature>
<organism evidence="2 3">
    <name type="scientific">Streptomyces reniochalinae</name>
    <dbReference type="NCBI Taxonomy" id="2250578"/>
    <lineage>
        <taxon>Bacteria</taxon>
        <taxon>Bacillati</taxon>
        <taxon>Actinomycetota</taxon>
        <taxon>Actinomycetes</taxon>
        <taxon>Kitasatosporales</taxon>
        <taxon>Streptomycetaceae</taxon>
        <taxon>Streptomyces</taxon>
    </lineage>
</organism>
<feature type="compositionally biased region" description="Basic and acidic residues" evidence="1">
    <location>
        <begin position="41"/>
        <end position="58"/>
    </location>
</feature>
<evidence type="ECO:0000313" key="3">
    <source>
        <dbReference type="Proteomes" id="UP000253507"/>
    </source>
</evidence>
<accession>A0A367E9U3</accession>
<dbReference type="OrthoDB" id="4318889at2"/>
<feature type="compositionally biased region" description="Polar residues" evidence="1">
    <location>
        <begin position="77"/>
        <end position="91"/>
    </location>
</feature>
<protein>
    <submittedName>
        <fullName evidence="2">Uncharacterized protein</fullName>
    </submittedName>
</protein>
<name>A0A367E9U3_9ACTN</name>
<comment type="caution">
    <text evidence="2">The sequence shown here is derived from an EMBL/GenBank/DDBJ whole genome shotgun (WGS) entry which is preliminary data.</text>
</comment>
<sequence>MTLGVVAGLIVVGAFAGSGQDDDAGSKDKAADTTSVAPAENAEKGDTKDDTKAEKADNPKPASQADQFKAHIAKNGTAPQQEASKHITSVTGADKRNDIMDAAEIHTDYSGGLTGPHSGDGKLLATAFASWKHSDNGLVTVYDASGEILSNGNY</sequence>
<evidence type="ECO:0000256" key="1">
    <source>
        <dbReference type="SAM" id="MobiDB-lite"/>
    </source>
</evidence>
<dbReference type="RefSeq" id="WP_114018383.1">
    <property type="nucleotide sequence ID" value="NZ_QOIM01000042.1"/>
</dbReference>
<keyword evidence="3" id="KW-1185">Reference proteome</keyword>
<evidence type="ECO:0000313" key="2">
    <source>
        <dbReference type="EMBL" id="RCG14818.1"/>
    </source>
</evidence>
<gene>
    <name evidence="2" type="ORF">DQ392_27395</name>
</gene>
<dbReference type="Proteomes" id="UP000253507">
    <property type="component" value="Unassembled WGS sequence"/>
</dbReference>
<dbReference type="AlphaFoldDB" id="A0A367E9U3"/>
<reference evidence="2 3" key="1">
    <citation type="submission" date="2018-06" db="EMBL/GenBank/DDBJ databases">
        <title>Streptomyces reniochalinae sp. nov. and Streptomyces diacarnus sp. nov. from marine sponges.</title>
        <authorList>
            <person name="Li L."/>
        </authorList>
    </citation>
    <scope>NUCLEOTIDE SEQUENCE [LARGE SCALE GENOMIC DNA]</scope>
    <source>
        <strain evidence="2 3">LHW50302</strain>
    </source>
</reference>
<proteinExistence type="predicted"/>
<dbReference type="EMBL" id="QOIM01000042">
    <property type="protein sequence ID" value="RCG14818.1"/>
    <property type="molecule type" value="Genomic_DNA"/>
</dbReference>